<keyword evidence="3" id="KW-1185">Reference proteome</keyword>
<comment type="caution">
    <text evidence="2">The sequence shown here is derived from an EMBL/GenBank/DDBJ whole genome shotgun (WGS) entry which is preliminary data.</text>
</comment>
<reference evidence="2" key="1">
    <citation type="journal article" date="2014" name="Int. J. Syst. Evol. Microbiol.">
        <title>Complete genome of a new Firmicutes species belonging to the dominant human colonic microbiota ('Ruminococcus bicirculans') reveals two chromosomes and a selective capacity to utilize plant glucans.</title>
        <authorList>
            <consortium name="NISC Comparative Sequencing Program"/>
            <person name="Wegmann U."/>
            <person name="Louis P."/>
            <person name="Goesmann A."/>
            <person name="Henrissat B."/>
            <person name="Duncan S.H."/>
            <person name="Flint H.J."/>
        </authorList>
    </citation>
    <scope>NUCLEOTIDE SEQUENCE</scope>
    <source>
        <strain evidence="2">NBRC 108219</strain>
    </source>
</reference>
<dbReference type="RefSeq" id="WP_284387723.1">
    <property type="nucleotide sequence ID" value="NZ_BSNK01000001.1"/>
</dbReference>
<evidence type="ECO:0000313" key="2">
    <source>
        <dbReference type="EMBL" id="GLQ22884.1"/>
    </source>
</evidence>
<dbReference type="Pfam" id="PF07045">
    <property type="entry name" value="DUF1330"/>
    <property type="match status" value="1"/>
</dbReference>
<protein>
    <recommendedName>
        <fullName evidence="1">DUF1330 domain-containing protein</fullName>
    </recommendedName>
</protein>
<dbReference type="SUPFAM" id="SSF54909">
    <property type="entry name" value="Dimeric alpha+beta barrel"/>
    <property type="match status" value="1"/>
</dbReference>
<accession>A0ABQ5V7C7</accession>
<evidence type="ECO:0000313" key="3">
    <source>
        <dbReference type="Proteomes" id="UP001161391"/>
    </source>
</evidence>
<reference evidence="2" key="2">
    <citation type="submission" date="2023-01" db="EMBL/GenBank/DDBJ databases">
        <title>Draft genome sequence of Algimonas ampicilliniresistens strain NBRC 108219.</title>
        <authorList>
            <person name="Sun Q."/>
            <person name="Mori K."/>
        </authorList>
    </citation>
    <scope>NUCLEOTIDE SEQUENCE</scope>
    <source>
        <strain evidence="2">NBRC 108219</strain>
    </source>
</reference>
<dbReference type="Proteomes" id="UP001161391">
    <property type="component" value="Unassembled WGS sequence"/>
</dbReference>
<evidence type="ECO:0000259" key="1">
    <source>
        <dbReference type="Pfam" id="PF07045"/>
    </source>
</evidence>
<gene>
    <name evidence="2" type="ORF">GCM10007853_07580</name>
</gene>
<feature type="domain" description="DUF1330" evidence="1">
    <location>
        <begin position="5"/>
        <end position="71"/>
    </location>
</feature>
<dbReference type="InterPro" id="IPR010753">
    <property type="entry name" value="DUF1330"/>
</dbReference>
<name>A0ABQ5V7C7_9PROT</name>
<organism evidence="2 3">
    <name type="scientific">Algimonas ampicilliniresistens</name>
    <dbReference type="NCBI Taxonomy" id="1298735"/>
    <lineage>
        <taxon>Bacteria</taxon>
        <taxon>Pseudomonadati</taxon>
        <taxon>Pseudomonadota</taxon>
        <taxon>Alphaproteobacteria</taxon>
        <taxon>Maricaulales</taxon>
        <taxon>Robiginitomaculaceae</taxon>
        <taxon>Algimonas</taxon>
    </lineage>
</organism>
<proteinExistence type="predicted"/>
<dbReference type="EMBL" id="BSNK01000001">
    <property type="protein sequence ID" value="GLQ22884.1"/>
    <property type="molecule type" value="Genomic_DNA"/>
</dbReference>
<dbReference type="Gene3D" id="3.30.70.100">
    <property type="match status" value="1"/>
</dbReference>
<dbReference type="InterPro" id="IPR011008">
    <property type="entry name" value="Dimeric_a/b-barrel"/>
</dbReference>
<sequence>MSVVIIALLDFIDVAEYKKYTELAGPIFAREGVKLIVNDDAPLSLTPGMEMDKVVVMEFRDDAHMAGFFQSA</sequence>